<organism evidence="1 2">
    <name type="scientific">Panagrolaimus sp. JU765</name>
    <dbReference type="NCBI Taxonomy" id="591449"/>
    <lineage>
        <taxon>Eukaryota</taxon>
        <taxon>Metazoa</taxon>
        <taxon>Ecdysozoa</taxon>
        <taxon>Nematoda</taxon>
        <taxon>Chromadorea</taxon>
        <taxon>Rhabditida</taxon>
        <taxon>Tylenchina</taxon>
        <taxon>Panagrolaimomorpha</taxon>
        <taxon>Panagrolaimoidea</taxon>
        <taxon>Panagrolaimidae</taxon>
        <taxon>Panagrolaimus</taxon>
    </lineage>
</organism>
<proteinExistence type="predicted"/>
<dbReference type="Proteomes" id="UP000887576">
    <property type="component" value="Unplaced"/>
</dbReference>
<protein>
    <submittedName>
        <fullName evidence="2">Sema domain-containing protein</fullName>
    </submittedName>
</protein>
<accession>A0AC34RI63</accession>
<evidence type="ECO:0000313" key="1">
    <source>
        <dbReference type="Proteomes" id="UP000887576"/>
    </source>
</evidence>
<reference evidence="2" key="1">
    <citation type="submission" date="2022-11" db="UniProtKB">
        <authorList>
            <consortium name="WormBaseParasite"/>
        </authorList>
    </citation>
    <scope>IDENTIFICATION</scope>
</reference>
<evidence type="ECO:0000313" key="2">
    <source>
        <dbReference type="WBParaSite" id="JU765_v2.g7180.t1"/>
    </source>
</evidence>
<sequence length="1785" mass="199798">MLDSYLCNAELTSCIGPRAKENIVQTNNTNKILHRLPNGLLVCGSVRQGTCEIRSLDNLSQIISKSTVPVAANARNASTVSMVDDAGEKLFVAATYSYDSPYREGVPAVTTRLLYNFQPINSGGIESESAVTIRAEYRARFLVNYIGVFRHNKFVYWATVQNKYVGSTAYSKKVTKLIRVCQDDDKYVSYSEIEIQCRSEDNTNFNILKAISFVGNKLVGVFTDDETAKDSAICIFRMEQIQVTFWWNIDRCRSGTETIGLPHIGRDSKCINKSHLPLGEDTCLLGVGGTIEASQLAAVVFPNRILTTVGARVVDDKGIVIAGTNEGEIIQMSMSGQPSNYKLEKYAEFVIGTAPVSKIIFQDDFKFLTVVGKELQSLRVSICQQYTTCNACVVSHDPFCGWCLREGKCSSKADCQTGTLTEQKCPYLRGPVSPTNHSIHSKSDKTVFVPVSHLPSAEKNQPYECYFGAFKSTGHWSSTGVKCALPEHRPTILPTSNHVTVPLSVRTPLSRNNIVAYNFTFYDCGSSKTCSLCSDSEWPCVWCLGNEPRCKSTTDSCENPLSTLNCPKINMEKLTEVLVPDSTNTSISFPVVNMDENDGKSLSCRFRVPDESQKIVQVPAQMKQDKIICSSAKFSYQSGVPLKNYTFELLNSGSMIEESHISVYKCNEMASDCSQCLSLDPKWRCTWCKSGCHFEGMCGPLKSTSAKADTLCNEPVIVSFSPQGGPIEGGTKIEIRGRDLGSRIQDVTDRVMVAGSKCRVVDYEISVKITCIVEKGTGSGPIRITVGRTGKRYVESKEHYFFKEAVPKSIYPSFGPVSGGTKLSITGWNLDIGSNVSVYLDNLPCKVLERERSSSEIVCVTSKSKRTYDVSAVRVQIDDAVSVFDSRFSYRPDPTVDSISPTASFVSGGRIIVVEGQHFDSILSAKMFLLSSVDQPIEIVSELSDCQITNATQMLCTSPAVILPTNLRNIDLSSYARWPVGFIMDDVQEVRNLGYRVQMTTVPDPQFTSFSGIKVQSADQPLIIQGDFLAQAATLDEYTVTIGTERCPVFVLEAHQLLCRLPTTLPAATDDTGMELNGGHPMVVVRVGQLRVELGLLEYDDVSALLRMNTKRLFFIIGSAMVIFITAAILIVILWRRRSNEHERDYKRIQMQMEQMETSVRNECKQAFAELQTDMSDLTMAIDDAGIPYNDRAEFVSRLLFRDFSELSLLSGYNSPGRMGVYTSQMPIVMGQFDSLFWNRQFLFIFVEMIEKDLAMAASERSLIASLMIAALSRNMSYCTDIVLSLLSLHIEQMAQGKKNVPLHLLFRQSDSLIEKLFQHWLTICLYPYLCDPSGPGRNFYLLYKALKCQTEKGPVDVTTGNARYSLSEQKLLRESVDAHPINLMIIPVDGFDQAPIHCRVLQCDTISQVKSKFLDLLYKNQPFTQRLTIDNFDLEWRCPKRGSILLLDDDRPQVKGIKRLNTVGYYNIPNNALLAMQSRNQHSFTFRSGSSDTTCSAWSSQHLIESAASPTSNADVQYYHLSPPSQTYGTLGRSYQSMSLEKRKKKDQSVATIRNIPEVYLTRLLTCKGTIQKFVTDFFDSVMFVHPHDPIPVILKYVLDFLDREAERNSITNPEIIHAWKTNAIVLRFWMQLIHNPDCLFDIQRQTCLDASLTVIGQTLMDSFSQSEYPLGKESTSSKLLFAKDIAKYRPFAVNMFLKLKAQPMVDEKVFHEHINIISKSHNEGLFGSFAVNELLHWVKGNGLRLVEMLARDQVAIHHRLAERLEQIVHCTLTDQEHIYATLN</sequence>
<name>A0AC34RI63_9BILA</name>
<dbReference type="WBParaSite" id="JU765_v2.g7180.t1">
    <property type="protein sequence ID" value="JU765_v2.g7180.t1"/>
    <property type="gene ID" value="JU765_v2.g7180"/>
</dbReference>